<name>X1B803_9ZZZZ</name>
<gene>
    <name evidence="1" type="ORF">S01H4_10812</name>
</gene>
<feature type="non-terminal residue" evidence="1">
    <location>
        <position position="1"/>
    </location>
</feature>
<protein>
    <submittedName>
        <fullName evidence="1">Uncharacterized protein</fullName>
    </submittedName>
</protein>
<sequence>TSQKLIDQAVWFTLSQKGVTTYSLPCDVRLWPSVLDAATRYKKLINEELENIVQMARENEYQPLFPE</sequence>
<organism evidence="1">
    <name type="scientific">marine sediment metagenome</name>
    <dbReference type="NCBI Taxonomy" id="412755"/>
    <lineage>
        <taxon>unclassified sequences</taxon>
        <taxon>metagenomes</taxon>
        <taxon>ecological metagenomes</taxon>
    </lineage>
</organism>
<dbReference type="EMBL" id="BART01004222">
    <property type="protein sequence ID" value="GAG68111.1"/>
    <property type="molecule type" value="Genomic_DNA"/>
</dbReference>
<accession>X1B803</accession>
<reference evidence="1" key="1">
    <citation type="journal article" date="2014" name="Front. Microbiol.">
        <title>High frequency of phylogenetically diverse reductive dehalogenase-homologous genes in deep subseafloor sedimentary metagenomes.</title>
        <authorList>
            <person name="Kawai M."/>
            <person name="Futagami T."/>
            <person name="Toyoda A."/>
            <person name="Takaki Y."/>
            <person name="Nishi S."/>
            <person name="Hori S."/>
            <person name="Arai W."/>
            <person name="Tsubouchi T."/>
            <person name="Morono Y."/>
            <person name="Uchiyama I."/>
            <person name="Ito T."/>
            <person name="Fujiyama A."/>
            <person name="Inagaki F."/>
            <person name="Takami H."/>
        </authorList>
    </citation>
    <scope>NUCLEOTIDE SEQUENCE</scope>
    <source>
        <strain evidence="1">Expedition CK06-06</strain>
    </source>
</reference>
<dbReference type="AlphaFoldDB" id="X1B803"/>
<proteinExistence type="predicted"/>
<comment type="caution">
    <text evidence="1">The sequence shown here is derived from an EMBL/GenBank/DDBJ whole genome shotgun (WGS) entry which is preliminary data.</text>
</comment>
<evidence type="ECO:0000313" key="1">
    <source>
        <dbReference type="EMBL" id="GAG68111.1"/>
    </source>
</evidence>